<protein>
    <recommendedName>
        <fullName evidence="3">Carboxylic ester hydrolase</fullName>
        <ecNumber evidence="3">3.1.1.-</ecNumber>
    </recommendedName>
</protein>
<dbReference type="EC" id="3.1.1.-" evidence="3"/>
<keyword evidence="3" id="KW-0732">Signal</keyword>
<keyword evidence="6" id="KW-1185">Reference proteome</keyword>
<keyword evidence="2 3" id="KW-0378">Hydrolase</keyword>
<dbReference type="EMBL" id="LFZO01000444">
    <property type="protein sequence ID" value="KXT08451.1"/>
    <property type="molecule type" value="Genomic_DNA"/>
</dbReference>
<feature type="domain" description="Carboxylesterase type B" evidence="4">
    <location>
        <begin position="21"/>
        <end position="542"/>
    </location>
</feature>
<evidence type="ECO:0000313" key="5">
    <source>
        <dbReference type="EMBL" id="KXT08451.1"/>
    </source>
</evidence>
<dbReference type="SUPFAM" id="SSF53474">
    <property type="entry name" value="alpha/beta-Hydrolases"/>
    <property type="match status" value="1"/>
</dbReference>
<sequence>MMRTAAWLALGQQILASTATPIVNLTGYGSFQGLSITSSLTNDTLPAGVDAWLGIDYAAQPVGERRFRPVESRPSSFEGIRQATTYGKACVQDPTQLSYEQDEACLSFNVYRTAGVPLAQKLPTLVWIHGGGFVAGSSRSIDGAAFAANSKEPIAVVSFQYRLNSLGFLPSALFEQEGLLNLGLLDQRFFLEFLQDHLASFGGDPDQITLGGRSAGAHSTGIHYFHNYGNDTGKKPLFARVIHQSGSVTARAFPNSSYPQYQSDFKRFMGALNCSVNATNAAALKCLREAPIDAIQAISAKIYADGAPTIAWPFQPTLGGPLLERPGSVSGIEGTFFHLPAITSHVTNEGKYYTPGTLQSNDDFLNFMLNTSPDLNVTDIALLNELYPDPVSHPDSPYSSSPNSTQYNRLSEAWSDYAYICPSRETAYRVSKANVPIWRLHFNTPDVPLEYTSWRGVPHTSDTRYTWASKRVPYETTGQIYHAYLASFVTTGDPNTARLAGAPEWPLYDGSKGADAEQLLVNPGNFTVVERDSYRRGQCNFWNDEARAVRLNNVGGRKVKQYEVQEISRLLTQNLPFTIVRLKINMVGVKQVILAAALSALALAGPLEKRQDDTGCKFFIDLINDCKQMYGGSWNICENPKHTFDIPDCNGVTGKKKVCEYYQVEDCKKVYGGCYNEGDPVPEWKKPTCS</sequence>
<name>A0A139I150_9PEZI</name>
<dbReference type="AlphaFoldDB" id="A0A139I150"/>
<dbReference type="InterPro" id="IPR029058">
    <property type="entry name" value="AB_hydrolase_fold"/>
</dbReference>
<dbReference type="InterPro" id="IPR019826">
    <property type="entry name" value="Carboxylesterase_B_AS"/>
</dbReference>
<dbReference type="ESTHER" id="9pezi-a0a139i150">
    <property type="family name" value="Fungal_carboxylesterase_lipase"/>
</dbReference>
<comment type="caution">
    <text evidence="5">The sequence shown here is derived from an EMBL/GenBank/DDBJ whole genome shotgun (WGS) entry which is preliminary data.</text>
</comment>
<dbReference type="Gene3D" id="3.40.50.1820">
    <property type="entry name" value="alpha/beta hydrolase"/>
    <property type="match status" value="1"/>
</dbReference>
<evidence type="ECO:0000256" key="3">
    <source>
        <dbReference type="RuleBase" id="RU361235"/>
    </source>
</evidence>
<dbReference type="OrthoDB" id="6846267at2759"/>
<dbReference type="GO" id="GO:0016787">
    <property type="term" value="F:hydrolase activity"/>
    <property type="evidence" value="ECO:0007669"/>
    <property type="project" value="UniProtKB-KW"/>
</dbReference>
<dbReference type="STRING" id="113226.A0A139I150"/>
<feature type="chain" id="PRO_5007230271" description="Carboxylic ester hydrolase" evidence="3">
    <location>
        <begin position="20"/>
        <end position="690"/>
    </location>
</feature>
<dbReference type="InterPro" id="IPR002018">
    <property type="entry name" value="CarbesteraseB"/>
</dbReference>
<gene>
    <name evidence="5" type="ORF">AC579_5616</name>
</gene>
<evidence type="ECO:0000256" key="2">
    <source>
        <dbReference type="ARBA" id="ARBA00022801"/>
    </source>
</evidence>
<accession>A0A139I150</accession>
<dbReference type="InterPro" id="IPR050309">
    <property type="entry name" value="Type-B_Carboxylest/Lipase"/>
</dbReference>
<organism evidence="5 6">
    <name type="scientific">Pseudocercospora musae</name>
    <dbReference type="NCBI Taxonomy" id="113226"/>
    <lineage>
        <taxon>Eukaryota</taxon>
        <taxon>Fungi</taxon>
        <taxon>Dikarya</taxon>
        <taxon>Ascomycota</taxon>
        <taxon>Pezizomycotina</taxon>
        <taxon>Dothideomycetes</taxon>
        <taxon>Dothideomycetidae</taxon>
        <taxon>Mycosphaerellales</taxon>
        <taxon>Mycosphaerellaceae</taxon>
        <taxon>Pseudocercospora</taxon>
    </lineage>
</organism>
<evidence type="ECO:0000313" key="6">
    <source>
        <dbReference type="Proteomes" id="UP000073492"/>
    </source>
</evidence>
<dbReference type="Pfam" id="PF00135">
    <property type="entry name" value="COesterase"/>
    <property type="match status" value="1"/>
</dbReference>
<dbReference type="PANTHER" id="PTHR11559">
    <property type="entry name" value="CARBOXYLESTERASE"/>
    <property type="match status" value="1"/>
</dbReference>
<proteinExistence type="inferred from homology"/>
<dbReference type="PROSITE" id="PS00122">
    <property type="entry name" value="CARBOXYLESTERASE_B_1"/>
    <property type="match status" value="1"/>
</dbReference>
<evidence type="ECO:0000256" key="1">
    <source>
        <dbReference type="ARBA" id="ARBA00005964"/>
    </source>
</evidence>
<dbReference type="Proteomes" id="UP000073492">
    <property type="component" value="Unassembled WGS sequence"/>
</dbReference>
<comment type="similarity">
    <text evidence="1 3">Belongs to the type-B carboxylesterase/lipase family.</text>
</comment>
<evidence type="ECO:0000259" key="4">
    <source>
        <dbReference type="Pfam" id="PF00135"/>
    </source>
</evidence>
<reference evidence="5 6" key="1">
    <citation type="submission" date="2015-07" db="EMBL/GenBank/DDBJ databases">
        <title>Comparative genomics of the Sigatoka disease complex on banana suggests a link between parallel evolutionary changes in Pseudocercospora fijiensis and Pseudocercospora eumusae and increased virulence on the banana host.</title>
        <authorList>
            <person name="Chang T.-C."/>
            <person name="Salvucci A."/>
            <person name="Crous P.W."/>
            <person name="Stergiopoulos I."/>
        </authorList>
    </citation>
    <scope>NUCLEOTIDE SEQUENCE [LARGE SCALE GENOMIC DNA]</scope>
    <source>
        <strain evidence="5 6">CBS 116634</strain>
    </source>
</reference>
<feature type="signal peptide" evidence="3">
    <location>
        <begin position="1"/>
        <end position="19"/>
    </location>
</feature>